<evidence type="ECO:0000259" key="1">
    <source>
        <dbReference type="Pfam" id="PF13392"/>
    </source>
</evidence>
<dbReference type="Gene3D" id="3.90.75.20">
    <property type="match status" value="2"/>
</dbReference>
<protein>
    <submittedName>
        <fullName evidence="2">HNH endonuclease</fullName>
    </submittedName>
</protein>
<sequence length="402" mass="46392">MESKNVSKCKPYHKNSMYLVFNDGCVYSKYRNIFLSPFVSSGYLTVSLSLGPGKCLTIRIHRLVASHFVHNENKEKFNIVDHIDGDKLNNHYFNLRWTDLKGNAKNVNHAHHNSPVIQYDECGQFIAEYNSLIEASRKTGIGARMIIFSCNDTYKTHDERGNIFHWKYKEKHVKIDKPDDSEQISGFPNYFVTKNGKIYSTFKSNFLKTHLSEDGYEIAFLKYKKTKKKFSVHTLVARAFLPEPRDKNMQVNHKDVNRSNNNVSNLEYVTASENCIHKVKHNPKLRRCVIMIDPITSIVLKRFDSISEAARETGLHFSTIGNNIRGLTKTAGGFQWQDEGEEVHKIAWKQKRQVEKSDLNGNVIETYDTITGALKSVEGKTTTFRRYIGKGKPYKGYMWKIL</sequence>
<dbReference type="InterPro" id="IPR044925">
    <property type="entry name" value="His-Me_finger_sf"/>
</dbReference>
<dbReference type="SMART" id="SM00497">
    <property type="entry name" value="IENR1"/>
    <property type="match status" value="3"/>
</dbReference>
<organism evidence="2">
    <name type="scientific">Pithovirus LCPAC304</name>
    <dbReference type="NCBI Taxonomy" id="2506594"/>
    <lineage>
        <taxon>Viruses</taxon>
        <taxon>Pithoviruses</taxon>
    </lineage>
</organism>
<dbReference type="InterPro" id="IPR003647">
    <property type="entry name" value="Intron_nuc_1_rpt"/>
</dbReference>
<dbReference type="Gene3D" id="1.10.10.10">
    <property type="entry name" value="Winged helix-like DNA-binding domain superfamily/Winged helix DNA-binding domain"/>
    <property type="match status" value="2"/>
</dbReference>
<accession>A0A481Z914</accession>
<name>A0A481Z914_9VIRU</name>
<feature type="domain" description="HNH nuclease" evidence="1">
    <location>
        <begin position="232"/>
        <end position="274"/>
    </location>
</feature>
<keyword evidence="2" id="KW-0378">Hydrolase</keyword>
<keyword evidence="2" id="KW-0255">Endonuclease</keyword>
<gene>
    <name evidence="2" type="ORF">LCPAC304_06340</name>
</gene>
<proteinExistence type="predicted"/>
<dbReference type="InterPro" id="IPR003615">
    <property type="entry name" value="HNH_nuc"/>
</dbReference>
<dbReference type="InterPro" id="IPR036388">
    <property type="entry name" value="WH-like_DNA-bd_sf"/>
</dbReference>
<dbReference type="GO" id="GO:0004519">
    <property type="term" value="F:endonuclease activity"/>
    <property type="evidence" value="ECO:0007669"/>
    <property type="project" value="UniProtKB-KW"/>
</dbReference>
<dbReference type="SUPFAM" id="SSF54060">
    <property type="entry name" value="His-Me finger endonucleases"/>
    <property type="match status" value="2"/>
</dbReference>
<evidence type="ECO:0000313" key="2">
    <source>
        <dbReference type="EMBL" id="QBK92287.1"/>
    </source>
</evidence>
<dbReference type="Pfam" id="PF13392">
    <property type="entry name" value="HNH_3"/>
    <property type="match status" value="1"/>
</dbReference>
<reference evidence="2" key="1">
    <citation type="journal article" date="2019" name="MBio">
        <title>Virus Genomes from Deep Sea Sediments Expand the Ocean Megavirome and Support Independent Origins of Viral Gigantism.</title>
        <authorList>
            <person name="Backstrom D."/>
            <person name="Yutin N."/>
            <person name="Jorgensen S.L."/>
            <person name="Dharamshi J."/>
            <person name="Homa F."/>
            <person name="Zaremba-Niedwiedzka K."/>
            <person name="Spang A."/>
            <person name="Wolf Y.I."/>
            <person name="Koonin E.V."/>
            <person name="Ettema T.J."/>
        </authorList>
    </citation>
    <scope>NUCLEOTIDE SEQUENCE</scope>
</reference>
<keyword evidence="2" id="KW-0540">Nuclease</keyword>
<dbReference type="EMBL" id="MK500572">
    <property type="protein sequence ID" value="QBK92287.1"/>
    <property type="molecule type" value="Genomic_DNA"/>
</dbReference>